<dbReference type="RefSeq" id="XP_049312927.1">
    <property type="nucleotide sequence ID" value="XM_049456970.1"/>
</dbReference>
<evidence type="ECO:0000256" key="13">
    <source>
        <dbReference type="SAM" id="MobiDB-lite"/>
    </source>
</evidence>
<evidence type="ECO:0000313" key="17">
    <source>
        <dbReference type="RefSeq" id="XP_049312920.1"/>
    </source>
</evidence>
<evidence type="ECO:0000256" key="15">
    <source>
        <dbReference type="SAM" id="SignalP"/>
    </source>
</evidence>
<evidence type="ECO:0000313" key="16">
    <source>
        <dbReference type="Proteomes" id="UP001652620"/>
    </source>
</evidence>
<gene>
    <name evidence="17 18 19 20 21 22 23 24" type="primary">LOC109579619</name>
</gene>
<evidence type="ECO:0000256" key="2">
    <source>
        <dbReference type="ARBA" id="ARBA00022448"/>
    </source>
</evidence>
<dbReference type="InterPro" id="IPR003591">
    <property type="entry name" value="Leu-rich_rpt_typical-subtyp"/>
</dbReference>
<evidence type="ECO:0000256" key="11">
    <source>
        <dbReference type="ARBA" id="ARBA00023157"/>
    </source>
</evidence>
<evidence type="ECO:0000256" key="5">
    <source>
        <dbReference type="ARBA" id="ARBA00022692"/>
    </source>
</evidence>
<evidence type="ECO:0000256" key="4">
    <source>
        <dbReference type="ARBA" id="ARBA00022614"/>
    </source>
</evidence>
<evidence type="ECO:0000256" key="14">
    <source>
        <dbReference type="SAM" id="Phobius"/>
    </source>
</evidence>
<dbReference type="InterPro" id="IPR001611">
    <property type="entry name" value="Leu-rich_rpt"/>
</dbReference>
<evidence type="ECO:0000256" key="1">
    <source>
        <dbReference type="ARBA" id="ARBA00004162"/>
    </source>
</evidence>
<keyword evidence="12" id="KW-0407">Ion channel</keyword>
<comment type="subcellular location">
    <subcellularLocation>
        <location evidence="1">Cell membrane</location>
        <topology evidence="1">Single-pass membrane protein</topology>
    </subcellularLocation>
</comment>
<keyword evidence="10 14" id="KW-0472">Membrane</keyword>
<proteinExistence type="predicted"/>
<feature type="chain" id="PRO_5045024799" evidence="15">
    <location>
        <begin position="25"/>
        <end position="522"/>
    </location>
</feature>
<organism evidence="16 20">
    <name type="scientific">Bactrocera dorsalis</name>
    <name type="common">Oriental fruit fly</name>
    <name type="synonym">Dacus dorsalis</name>
    <dbReference type="NCBI Taxonomy" id="27457"/>
    <lineage>
        <taxon>Eukaryota</taxon>
        <taxon>Metazoa</taxon>
        <taxon>Ecdysozoa</taxon>
        <taxon>Arthropoda</taxon>
        <taxon>Hexapoda</taxon>
        <taxon>Insecta</taxon>
        <taxon>Pterygota</taxon>
        <taxon>Neoptera</taxon>
        <taxon>Endopterygota</taxon>
        <taxon>Diptera</taxon>
        <taxon>Brachycera</taxon>
        <taxon>Muscomorpha</taxon>
        <taxon>Tephritoidea</taxon>
        <taxon>Tephritidae</taxon>
        <taxon>Bactrocera</taxon>
        <taxon>Bactrocera</taxon>
    </lineage>
</organism>
<name>A0ABM3JUM2_BACDO</name>
<evidence type="ECO:0000313" key="21">
    <source>
        <dbReference type="RefSeq" id="XP_049312924.1"/>
    </source>
</evidence>
<keyword evidence="11" id="KW-1015">Disulfide bond</keyword>
<feature type="compositionally biased region" description="Basic and acidic residues" evidence="13">
    <location>
        <begin position="502"/>
        <end position="514"/>
    </location>
</feature>
<dbReference type="PROSITE" id="PS51450">
    <property type="entry name" value="LRR"/>
    <property type="match status" value="1"/>
</dbReference>
<keyword evidence="9" id="KW-0406">Ion transport</keyword>
<evidence type="ECO:0000256" key="10">
    <source>
        <dbReference type="ARBA" id="ARBA00023136"/>
    </source>
</evidence>
<dbReference type="PANTHER" id="PTHR46473:SF10">
    <property type="entry name" value="LD45603P-RELATED"/>
    <property type="match status" value="1"/>
</dbReference>
<dbReference type="RefSeq" id="XP_049312926.1">
    <property type="nucleotide sequence ID" value="XM_049456969.1"/>
</dbReference>
<accession>A0ABM3JUM2</accession>
<evidence type="ECO:0000313" key="23">
    <source>
        <dbReference type="RefSeq" id="XP_049312926.1"/>
    </source>
</evidence>
<evidence type="ECO:0000313" key="20">
    <source>
        <dbReference type="RefSeq" id="XP_049312923.1"/>
    </source>
</evidence>
<dbReference type="Proteomes" id="UP001652620">
    <property type="component" value="Chromosome 5"/>
</dbReference>
<dbReference type="RefSeq" id="XP_049312922.1">
    <property type="nucleotide sequence ID" value="XM_049456965.1"/>
</dbReference>
<dbReference type="GeneID" id="109579619"/>
<keyword evidence="3" id="KW-1003">Cell membrane</keyword>
<evidence type="ECO:0000256" key="9">
    <source>
        <dbReference type="ARBA" id="ARBA00023065"/>
    </source>
</evidence>
<sequence>MHIYYKFGLFLIFILSISAPFTKAAPSNVSYDNNDDYYEEYYDENGLEQKDNLTVKTTDMESRISTTIRTIIVIPTTKRILVSLNNYTTSSQVLEPKCPKDCHCLDNFKRILCNGLGLTRVPKNLPTTTLFIDLSQNNIGELHIEDFVNISKVREINLSYNQLKFIDKSIFESLINLQRLQLTDNKLRQIEPAAFSGTSNLIDLDLSNNSILLKNDGPFLIRPGLIKFACRNCSWTEFSDDTFSGLASLQSLKLDLNNFYKKINVKAFSPLQNVTRLWLPDLEAESVTELCNLLTAIDNIKFGHFEISCFELVLGTSFNDSIVVTDPPFIQTEIPRVPNEVPQLAVTGGSVQAKETTEEISTKIKYANVTTKIPTTKTKSSNPKEIKIEVLENKMEGINVHSNFTNSTTASRMEDDINIKKMSVILTGNASTILNNIVNTSVEQNEIKTSVKTNNTVTGHISQDMVNILLICIIIIAIVGIIIGIICRKDVGGIKTKCCRTKKPDQKDQVHPPEEIPLNKLS</sequence>
<feature type="region of interest" description="Disordered" evidence="13">
    <location>
        <begin position="502"/>
        <end position="522"/>
    </location>
</feature>
<keyword evidence="16" id="KW-1185">Reference proteome</keyword>
<evidence type="ECO:0000256" key="3">
    <source>
        <dbReference type="ARBA" id="ARBA00022475"/>
    </source>
</evidence>
<evidence type="ECO:0000313" key="22">
    <source>
        <dbReference type="RefSeq" id="XP_049312925.1"/>
    </source>
</evidence>
<evidence type="ECO:0000256" key="7">
    <source>
        <dbReference type="ARBA" id="ARBA00022737"/>
    </source>
</evidence>
<dbReference type="Pfam" id="PF13855">
    <property type="entry name" value="LRR_8"/>
    <property type="match status" value="1"/>
</dbReference>
<dbReference type="SMART" id="SM00369">
    <property type="entry name" value="LRR_TYP"/>
    <property type="match status" value="3"/>
</dbReference>
<dbReference type="Gene3D" id="3.80.10.10">
    <property type="entry name" value="Ribonuclease Inhibitor"/>
    <property type="match status" value="2"/>
</dbReference>
<feature type="signal peptide" evidence="15">
    <location>
        <begin position="1"/>
        <end position="24"/>
    </location>
</feature>
<keyword evidence="2" id="KW-0813">Transport</keyword>
<keyword evidence="4" id="KW-0433">Leucine-rich repeat</keyword>
<keyword evidence="7" id="KW-0677">Repeat</keyword>
<dbReference type="InterPro" id="IPR032675">
    <property type="entry name" value="LRR_dom_sf"/>
</dbReference>
<dbReference type="PANTHER" id="PTHR46473">
    <property type="entry name" value="GH08155P"/>
    <property type="match status" value="1"/>
</dbReference>
<reference evidence="17 18" key="1">
    <citation type="submission" date="2025-05" db="UniProtKB">
        <authorList>
            <consortium name="RefSeq"/>
        </authorList>
    </citation>
    <scope>IDENTIFICATION</scope>
    <source>
        <tissue evidence="17 18">Adult</tissue>
    </source>
</reference>
<evidence type="ECO:0000313" key="18">
    <source>
        <dbReference type="RefSeq" id="XP_049312921.1"/>
    </source>
</evidence>
<keyword evidence="8 14" id="KW-1133">Transmembrane helix</keyword>
<protein>
    <submittedName>
        <fullName evidence="17 18">Slit homolog 3 protein isoform X1</fullName>
    </submittedName>
</protein>
<dbReference type="RefSeq" id="XP_049312925.1">
    <property type="nucleotide sequence ID" value="XM_049456968.1"/>
</dbReference>
<dbReference type="RefSeq" id="XP_049312921.1">
    <property type="nucleotide sequence ID" value="XM_049456964.1"/>
</dbReference>
<dbReference type="RefSeq" id="XP_049312920.1">
    <property type="nucleotide sequence ID" value="XM_049456963.1"/>
</dbReference>
<feature type="transmembrane region" description="Helical" evidence="14">
    <location>
        <begin position="465"/>
        <end position="487"/>
    </location>
</feature>
<evidence type="ECO:0000313" key="24">
    <source>
        <dbReference type="RefSeq" id="XP_049312927.1"/>
    </source>
</evidence>
<keyword evidence="6 15" id="KW-0732">Signal</keyword>
<evidence type="ECO:0000256" key="8">
    <source>
        <dbReference type="ARBA" id="ARBA00022989"/>
    </source>
</evidence>
<evidence type="ECO:0000313" key="19">
    <source>
        <dbReference type="RefSeq" id="XP_049312922.1"/>
    </source>
</evidence>
<keyword evidence="5 14" id="KW-0812">Transmembrane</keyword>
<evidence type="ECO:0000256" key="12">
    <source>
        <dbReference type="ARBA" id="ARBA00023303"/>
    </source>
</evidence>
<dbReference type="InterPro" id="IPR051432">
    <property type="entry name" value="KCNMA1_auxiliary"/>
</dbReference>
<dbReference type="RefSeq" id="XP_049312923.1">
    <property type="nucleotide sequence ID" value="XM_049456966.1"/>
</dbReference>
<evidence type="ECO:0000256" key="6">
    <source>
        <dbReference type="ARBA" id="ARBA00022729"/>
    </source>
</evidence>
<dbReference type="SUPFAM" id="SSF52058">
    <property type="entry name" value="L domain-like"/>
    <property type="match status" value="1"/>
</dbReference>
<dbReference type="RefSeq" id="XP_049312924.1">
    <property type="nucleotide sequence ID" value="XM_049456967.1"/>
</dbReference>